<dbReference type="PATRIC" id="fig|199198.5.peg.3431"/>
<dbReference type="EMBL" id="LJPM01000141">
    <property type="protein sequence ID" value="KPW23752.1"/>
    <property type="molecule type" value="Genomic_DNA"/>
</dbReference>
<dbReference type="AlphaFoldDB" id="A0A0P9IE53"/>
<sequence>MILAGGRRSEPGDASLVRESCLNCHAWQSTSTAWLRASRFDPRKRAFYIRKPGCVNASLREQVRSYALRAEAKANTVCF</sequence>
<protein>
    <submittedName>
        <fullName evidence="1">Uncharacterized protein</fullName>
    </submittedName>
</protein>
<evidence type="ECO:0000313" key="1">
    <source>
        <dbReference type="EMBL" id="KPW23752.1"/>
    </source>
</evidence>
<organism evidence="1 2">
    <name type="scientific">Pseudomonas syringae pv. aceris</name>
    <dbReference type="NCBI Taxonomy" id="199198"/>
    <lineage>
        <taxon>Bacteria</taxon>
        <taxon>Pseudomonadati</taxon>
        <taxon>Pseudomonadota</taxon>
        <taxon>Gammaproteobacteria</taxon>
        <taxon>Pseudomonadales</taxon>
        <taxon>Pseudomonadaceae</taxon>
        <taxon>Pseudomonas</taxon>
        <taxon>Pseudomonas syringae</taxon>
    </lineage>
</organism>
<name>A0A0P9IE53_PSESX</name>
<dbReference type="Proteomes" id="UP000050297">
    <property type="component" value="Unassembled WGS sequence"/>
</dbReference>
<comment type="caution">
    <text evidence="1">The sequence shown here is derived from an EMBL/GenBank/DDBJ whole genome shotgun (WGS) entry which is preliminary data.</text>
</comment>
<gene>
    <name evidence="1" type="ORF">ALO91_102198</name>
</gene>
<reference evidence="1 2" key="1">
    <citation type="submission" date="2015-09" db="EMBL/GenBank/DDBJ databases">
        <title>Genome announcement of multiple Pseudomonas syringae strains.</title>
        <authorList>
            <person name="Thakur S."/>
            <person name="Wang P.W."/>
            <person name="Gong Y."/>
            <person name="Weir B.S."/>
            <person name="Guttman D.S."/>
        </authorList>
    </citation>
    <scope>NUCLEOTIDE SEQUENCE [LARGE SCALE GENOMIC DNA]</scope>
    <source>
        <strain evidence="1 2">ICMP2802</strain>
    </source>
</reference>
<evidence type="ECO:0000313" key="2">
    <source>
        <dbReference type="Proteomes" id="UP000050297"/>
    </source>
</evidence>
<proteinExistence type="predicted"/>
<accession>A0A0P9IE53</accession>